<dbReference type="GO" id="GO:0032259">
    <property type="term" value="P:methylation"/>
    <property type="evidence" value="ECO:0007669"/>
    <property type="project" value="UniProtKB-KW"/>
</dbReference>
<dbReference type="EMBL" id="JASJQH010001188">
    <property type="protein sequence ID" value="KAK9761870.1"/>
    <property type="molecule type" value="Genomic_DNA"/>
</dbReference>
<dbReference type="Pfam" id="PF08704">
    <property type="entry name" value="GCD14"/>
    <property type="match status" value="1"/>
</dbReference>
<evidence type="ECO:0000313" key="3">
    <source>
        <dbReference type="Proteomes" id="UP001479436"/>
    </source>
</evidence>
<sequence length="120" mass="13510">MGLVVRIFHSITSVCCQYSLLIHHADITMYEVLMKNHEVRTVPALTVADAIASTKVNLSKKRKSREEYQKIAEAIKAGEIQETPTIREISTMHVSKPATEVRGHTSYLTFATFIPTHDNI</sequence>
<reference evidence="2 3" key="1">
    <citation type="submission" date="2023-04" db="EMBL/GenBank/DDBJ databases">
        <title>Genome of Basidiobolus ranarum AG-B5.</title>
        <authorList>
            <person name="Stajich J.E."/>
            <person name="Carter-House D."/>
            <person name="Gryganskyi A."/>
        </authorList>
    </citation>
    <scope>NUCLEOTIDE SEQUENCE [LARGE SCALE GENOMIC DNA]</scope>
    <source>
        <strain evidence="2 3">AG-B5</strain>
    </source>
</reference>
<dbReference type="InterPro" id="IPR049470">
    <property type="entry name" value="TRM61_C"/>
</dbReference>
<feature type="domain" description="tRNA (adenine(58)-N(1))-methyltransferase catalytic subunit TRM61 C-terminal" evidence="1">
    <location>
        <begin position="20"/>
        <end position="112"/>
    </location>
</feature>
<protein>
    <submittedName>
        <fullName evidence="2">tRNA (Adenine-N(1)-)-methyltransferase catalytic subunit trm61</fullName>
        <ecNumber evidence="2">2.1.1.2</ecNumber>
    </submittedName>
</protein>
<dbReference type="InterPro" id="IPR029063">
    <property type="entry name" value="SAM-dependent_MTases_sf"/>
</dbReference>
<gene>
    <name evidence="2" type="primary">TRM61_5</name>
    <name evidence="2" type="ORF">K7432_012903</name>
</gene>
<accession>A0ABR2WK33</accession>
<keyword evidence="3" id="KW-1185">Reference proteome</keyword>
<dbReference type="GO" id="GO:0030731">
    <property type="term" value="F:guanidinoacetate N-methyltransferase activity"/>
    <property type="evidence" value="ECO:0007669"/>
    <property type="project" value="UniProtKB-EC"/>
</dbReference>
<name>A0ABR2WK33_9FUNG</name>
<comment type="caution">
    <text evidence="2">The sequence shown here is derived from an EMBL/GenBank/DDBJ whole genome shotgun (WGS) entry which is preliminary data.</text>
</comment>
<evidence type="ECO:0000259" key="1">
    <source>
        <dbReference type="Pfam" id="PF08704"/>
    </source>
</evidence>
<proteinExistence type="predicted"/>
<dbReference type="EC" id="2.1.1.2" evidence="2"/>
<keyword evidence="2" id="KW-0808">Transferase</keyword>
<organism evidence="2 3">
    <name type="scientific">Basidiobolus ranarum</name>
    <dbReference type="NCBI Taxonomy" id="34480"/>
    <lineage>
        <taxon>Eukaryota</taxon>
        <taxon>Fungi</taxon>
        <taxon>Fungi incertae sedis</taxon>
        <taxon>Zoopagomycota</taxon>
        <taxon>Entomophthoromycotina</taxon>
        <taxon>Basidiobolomycetes</taxon>
        <taxon>Basidiobolales</taxon>
        <taxon>Basidiobolaceae</taxon>
        <taxon>Basidiobolus</taxon>
    </lineage>
</organism>
<evidence type="ECO:0000313" key="2">
    <source>
        <dbReference type="EMBL" id="KAK9761870.1"/>
    </source>
</evidence>
<keyword evidence="2" id="KW-0489">Methyltransferase</keyword>
<dbReference type="Proteomes" id="UP001479436">
    <property type="component" value="Unassembled WGS sequence"/>
</dbReference>
<dbReference type="Gene3D" id="3.40.50.150">
    <property type="entry name" value="Vaccinia Virus protein VP39"/>
    <property type="match status" value="1"/>
</dbReference>